<dbReference type="FunFam" id="1.10.1240.10:FF:000001">
    <property type="entry name" value="Methionine synthase"/>
    <property type="match status" value="1"/>
</dbReference>
<evidence type="ECO:0000256" key="19">
    <source>
        <dbReference type="PROSITE-ProRule" id="PRU00346"/>
    </source>
</evidence>
<comment type="cofactor">
    <cofactor evidence="2">
        <name>methylcob(III)alamin</name>
        <dbReference type="ChEBI" id="CHEBI:28115"/>
    </cofactor>
</comment>
<dbReference type="InterPro" id="IPR036589">
    <property type="entry name" value="HCY_dom_sf"/>
</dbReference>
<feature type="domain" description="Hcy-binding" evidence="21">
    <location>
        <begin position="1815"/>
        <end position="2144"/>
    </location>
</feature>
<evidence type="ECO:0000256" key="2">
    <source>
        <dbReference type="ARBA" id="ARBA00001956"/>
    </source>
</evidence>
<dbReference type="InterPro" id="IPR004223">
    <property type="entry name" value="VitB12-dep_Met_synth_activ_dom"/>
</dbReference>
<dbReference type="SUPFAM" id="SSF82282">
    <property type="entry name" value="Homocysteine S-methyltransferase"/>
    <property type="match status" value="2"/>
</dbReference>
<organism evidence="26 27">
    <name type="scientific">Symbiodinium natans</name>
    <dbReference type="NCBI Taxonomy" id="878477"/>
    <lineage>
        <taxon>Eukaryota</taxon>
        <taxon>Sar</taxon>
        <taxon>Alveolata</taxon>
        <taxon>Dinophyceae</taxon>
        <taxon>Suessiales</taxon>
        <taxon>Symbiodiniaceae</taxon>
        <taxon>Symbiodinium</taxon>
    </lineage>
</organism>
<dbReference type="FunFam" id="3.20.20.330:FF:000001">
    <property type="entry name" value="Methionine synthase"/>
    <property type="match status" value="2"/>
</dbReference>
<dbReference type="Pfam" id="PF02310">
    <property type="entry name" value="B12-binding"/>
    <property type="match status" value="1"/>
</dbReference>
<dbReference type="PANTHER" id="PTHR45833:SF1">
    <property type="entry name" value="METHIONINE SYNTHASE"/>
    <property type="match status" value="1"/>
</dbReference>
<evidence type="ECO:0000259" key="25">
    <source>
        <dbReference type="PROSITE" id="PS51337"/>
    </source>
</evidence>
<feature type="domain" description="Pterin-binding" evidence="22">
    <location>
        <begin position="2177"/>
        <end position="2439"/>
    </location>
</feature>
<keyword evidence="15" id="KW-0170">Cobalt</keyword>
<comment type="caution">
    <text evidence="26">The sequence shown here is derived from an EMBL/GenBank/DDBJ whole genome shotgun (WGS) entry which is preliminary data.</text>
</comment>
<evidence type="ECO:0000256" key="16">
    <source>
        <dbReference type="ARBA" id="ARBA00030163"/>
    </source>
</evidence>
<dbReference type="Gene3D" id="1.10.1240.10">
    <property type="entry name" value="Methionine synthase domain"/>
    <property type="match status" value="1"/>
</dbReference>
<keyword evidence="27" id="KW-1185">Reference proteome</keyword>
<feature type="domain" description="B12-binding" evidence="24">
    <location>
        <begin position="2603"/>
        <end position="2738"/>
    </location>
</feature>
<evidence type="ECO:0000256" key="4">
    <source>
        <dbReference type="ARBA" id="ARBA00010398"/>
    </source>
</evidence>
<feature type="domain" description="AdoMet activation" evidence="23">
    <location>
        <begin position="2753"/>
        <end position="3089"/>
    </location>
</feature>
<feature type="binding site" evidence="18">
    <location>
        <position position="1340"/>
    </location>
    <ligand>
        <name>Zn(2+)</name>
        <dbReference type="ChEBI" id="CHEBI:29105"/>
    </ligand>
</feature>
<evidence type="ECO:0000256" key="13">
    <source>
        <dbReference type="ARBA" id="ARBA00022833"/>
    </source>
</evidence>
<dbReference type="PROSITE" id="PS51337">
    <property type="entry name" value="B12_BINDING_NTER"/>
    <property type="match status" value="1"/>
</dbReference>
<dbReference type="NCBIfam" id="TIGR02082">
    <property type="entry name" value="metH"/>
    <property type="match status" value="1"/>
</dbReference>
<dbReference type="OrthoDB" id="73919at2759"/>
<dbReference type="Pfam" id="PF02607">
    <property type="entry name" value="B12-binding_2"/>
    <property type="match status" value="1"/>
</dbReference>
<reference evidence="26" key="1">
    <citation type="submission" date="2021-02" db="EMBL/GenBank/DDBJ databases">
        <authorList>
            <person name="Dougan E. K."/>
            <person name="Rhodes N."/>
            <person name="Thang M."/>
            <person name="Chan C."/>
        </authorList>
    </citation>
    <scope>NUCLEOTIDE SEQUENCE</scope>
</reference>
<evidence type="ECO:0000256" key="8">
    <source>
        <dbReference type="ARBA" id="ARBA00022628"/>
    </source>
</evidence>
<dbReference type="Pfam" id="PF02574">
    <property type="entry name" value="S-methyl_trans"/>
    <property type="match status" value="2"/>
</dbReference>
<dbReference type="InterPro" id="IPR033706">
    <property type="entry name" value="Met_synthase_B12-bd"/>
</dbReference>
<evidence type="ECO:0000256" key="18">
    <source>
        <dbReference type="PROSITE-ProRule" id="PRU00333"/>
    </source>
</evidence>
<keyword evidence="8" id="KW-0846">Cobalamin</keyword>
<evidence type="ECO:0000256" key="11">
    <source>
        <dbReference type="ARBA" id="ARBA00022723"/>
    </source>
</evidence>
<keyword evidence="6 19" id="KW-0489">Methyltransferase</keyword>
<dbReference type="UniPathway" id="UPA00051">
    <property type="reaction ID" value="UER00081"/>
</dbReference>
<evidence type="ECO:0000256" key="20">
    <source>
        <dbReference type="SAM" id="SignalP"/>
    </source>
</evidence>
<dbReference type="SMART" id="SM01018">
    <property type="entry name" value="B12-binding_2"/>
    <property type="match status" value="1"/>
</dbReference>
<feature type="chain" id="PRO_5033008456" description="methionine synthase" evidence="20">
    <location>
        <begin position="25"/>
        <end position="3141"/>
    </location>
</feature>
<evidence type="ECO:0000259" key="22">
    <source>
        <dbReference type="PROSITE" id="PS50972"/>
    </source>
</evidence>
<dbReference type="GO" id="GO:0005829">
    <property type="term" value="C:cytosol"/>
    <property type="evidence" value="ECO:0007669"/>
    <property type="project" value="TreeGrafter"/>
</dbReference>
<keyword evidence="9 19" id="KW-0808">Transferase</keyword>
<dbReference type="InterPro" id="IPR003726">
    <property type="entry name" value="HCY_dom"/>
</dbReference>
<evidence type="ECO:0000256" key="15">
    <source>
        <dbReference type="ARBA" id="ARBA00023285"/>
    </source>
</evidence>
<dbReference type="CDD" id="cd02069">
    <property type="entry name" value="methionine_synthase_B12_BD"/>
    <property type="match status" value="1"/>
</dbReference>
<evidence type="ECO:0000256" key="1">
    <source>
        <dbReference type="ARBA" id="ARBA00001947"/>
    </source>
</evidence>
<dbReference type="SUPFAM" id="SSF56507">
    <property type="entry name" value="Methionine synthase activation domain-like"/>
    <property type="match status" value="1"/>
</dbReference>
<feature type="domain" description="Pterin-binding" evidence="22">
    <location>
        <begin position="1451"/>
        <end position="1711"/>
    </location>
</feature>
<feature type="binding site" evidence="18">
    <location>
        <position position="2129"/>
    </location>
    <ligand>
        <name>Zn(2+)</name>
        <dbReference type="ChEBI" id="CHEBI:29105"/>
    </ligand>
</feature>
<dbReference type="Pfam" id="PF00809">
    <property type="entry name" value="Pterin_bind"/>
    <property type="match status" value="2"/>
</dbReference>
<keyword evidence="10" id="KW-0949">S-adenosyl-L-methionine</keyword>
<dbReference type="InterPro" id="IPR003759">
    <property type="entry name" value="Cbl-bd_cap"/>
</dbReference>
<dbReference type="InterPro" id="IPR011822">
    <property type="entry name" value="MetH"/>
</dbReference>
<keyword evidence="14" id="KW-0486">Methionine biosynthesis</keyword>
<dbReference type="GO" id="GO:0008270">
    <property type="term" value="F:zinc ion binding"/>
    <property type="evidence" value="ECO:0007669"/>
    <property type="project" value="InterPro"/>
</dbReference>
<evidence type="ECO:0000259" key="23">
    <source>
        <dbReference type="PROSITE" id="PS50974"/>
    </source>
</evidence>
<dbReference type="Proteomes" id="UP000604046">
    <property type="component" value="Unassembled WGS sequence"/>
</dbReference>
<name>A0A812I7B8_9DINO</name>
<gene>
    <name evidence="26" type="primary">mtr</name>
    <name evidence="26" type="ORF">SNAT2548_LOCUS3313</name>
</gene>
<proteinExistence type="inferred from homology"/>
<keyword evidence="7" id="KW-0028">Amino-acid biosynthesis</keyword>
<dbReference type="InterPro" id="IPR036724">
    <property type="entry name" value="Cobalamin-bd_sf"/>
</dbReference>
<dbReference type="GO" id="GO:0008705">
    <property type="term" value="F:methionine synthase activity"/>
    <property type="evidence" value="ECO:0007669"/>
    <property type="project" value="UniProtKB-EC"/>
</dbReference>
<comment type="pathway">
    <text evidence="3">Amino-acid biosynthesis; L-methionine biosynthesis via de novo pathway; L-methionine from L-homocysteine (MetH route): step 1/1.</text>
</comment>
<feature type="signal peptide" evidence="20">
    <location>
        <begin position="1"/>
        <end position="24"/>
    </location>
</feature>
<dbReference type="EC" id="2.1.1.13" evidence="5"/>
<evidence type="ECO:0000256" key="3">
    <source>
        <dbReference type="ARBA" id="ARBA00005178"/>
    </source>
</evidence>
<keyword evidence="20" id="KW-0732">Signal</keyword>
<dbReference type="Pfam" id="PF02965">
    <property type="entry name" value="Met_synt_B12"/>
    <property type="match status" value="1"/>
</dbReference>
<keyword evidence="11 18" id="KW-0479">Metal-binding</keyword>
<comment type="cofactor">
    <cofactor evidence="1 18">
        <name>Zn(2+)</name>
        <dbReference type="ChEBI" id="CHEBI:29105"/>
    </cofactor>
</comment>
<dbReference type="InterPro" id="IPR050554">
    <property type="entry name" value="Met_Synthase/Corrinoid"/>
</dbReference>
<dbReference type="Gene3D" id="3.10.196.10">
    <property type="entry name" value="Vitamin B12-dependent methionine synthase, activation domain"/>
    <property type="match status" value="1"/>
</dbReference>
<feature type="binding site" evidence="18">
    <location>
        <position position="2130"/>
    </location>
    <ligand>
        <name>Zn(2+)</name>
        <dbReference type="ChEBI" id="CHEBI:29105"/>
    </ligand>
</feature>
<keyword evidence="13 18" id="KW-0862">Zinc</keyword>
<dbReference type="GO" id="GO:0032259">
    <property type="term" value="P:methylation"/>
    <property type="evidence" value="ECO:0007669"/>
    <property type="project" value="UniProtKB-KW"/>
</dbReference>
<accession>A0A812I7B8</accession>
<dbReference type="NCBIfam" id="NF007024">
    <property type="entry name" value="PRK09490.1"/>
    <property type="match status" value="1"/>
</dbReference>
<feature type="domain" description="Hcy-binding" evidence="21">
    <location>
        <begin position="1089"/>
        <end position="1418"/>
    </location>
</feature>
<keyword evidence="12" id="KW-0677">Repeat</keyword>
<evidence type="ECO:0000256" key="14">
    <source>
        <dbReference type="ARBA" id="ARBA00023167"/>
    </source>
</evidence>
<dbReference type="InterPro" id="IPR006158">
    <property type="entry name" value="Cobalamin-bd"/>
</dbReference>
<dbReference type="SUPFAM" id="SSF52242">
    <property type="entry name" value="Cobalamin (vitamin B12)-binding domain"/>
    <property type="match status" value="1"/>
</dbReference>
<evidence type="ECO:0000259" key="21">
    <source>
        <dbReference type="PROSITE" id="PS50970"/>
    </source>
</evidence>
<evidence type="ECO:0000256" key="5">
    <source>
        <dbReference type="ARBA" id="ARBA00012032"/>
    </source>
</evidence>
<evidence type="ECO:0000256" key="17">
    <source>
        <dbReference type="ARBA" id="ARBA00031040"/>
    </source>
</evidence>
<dbReference type="InterPro" id="IPR036594">
    <property type="entry name" value="Meth_synthase_dom"/>
</dbReference>
<dbReference type="PROSITE" id="PS50974">
    <property type="entry name" value="ADOMET_ACTIVATION"/>
    <property type="match status" value="1"/>
</dbReference>
<evidence type="ECO:0000256" key="7">
    <source>
        <dbReference type="ARBA" id="ARBA00022605"/>
    </source>
</evidence>
<dbReference type="GO" id="GO:0050667">
    <property type="term" value="P:homocysteine metabolic process"/>
    <property type="evidence" value="ECO:0007669"/>
    <property type="project" value="TreeGrafter"/>
</dbReference>
<feature type="binding site" evidence="18">
    <location>
        <position position="1403"/>
    </location>
    <ligand>
        <name>Zn(2+)</name>
        <dbReference type="ChEBI" id="CHEBI:29105"/>
    </ligand>
</feature>
<dbReference type="PANTHER" id="PTHR45833">
    <property type="entry name" value="METHIONINE SYNTHASE"/>
    <property type="match status" value="1"/>
</dbReference>
<comment type="similarity">
    <text evidence="4">Belongs to the vitamin-B12 dependent methionine synthase family.</text>
</comment>
<evidence type="ECO:0000256" key="6">
    <source>
        <dbReference type="ARBA" id="ARBA00022603"/>
    </source>
</evidence>
<dbReference type="PROSITE" id="PS51332">
    <property type="entry name" value="B12_BINDING"/>
    <property type="match status" value="1"/>
</dbReference>
<evidence type="ECO:0000313" key="27">
    <source>
        <dbReference type="Proteomes" id="UP000604046"/>
    </source>
</evidence>
<evidence type="ECO:0000256" key="9">
    <source>
        <dbReference type="ARBA" id="ARBA00022679"/>
    </source>
</evidence>
<dbReference type="GO" id="GO:0046653">
    <property type="term" value="P:tetrahydrofolate metabolic process"/>
    <property type="evidence" value="ECO:0007669"/>
    <property type="project" value="TreeGrafter"/>
</dbReference>
<dbReference type="InterPro" id="IPR000489">
    <property type="entry name" value="Pterin-binding_dom"/>
</dbReference>
<dbReference type="Gene3D" id="3.20.20.20">
    <property type="entry name" value="Dihydropteroate synthase-like"/>
    <property type="match status" value="2"/>
</dbReference>
<dbReference type="Gene3D" id="1.10.288.10">
    <property type="entry name" value="Cobalamin-dependent Methionine Synthase, domain 2"/>
    <property type="match status" value="1"/>
</dbReference>
<dbReference type="SUPFAM" id="SSF47644">
    <property type="entry name" value="Methionine synthase domain"/>
    <property type="match status" value="1"/>
</dbReference>
<feature type="domain" description="B12-binding N-terminal" evidence="25">
    <location>
        <begin position="2496"/>
        <end position="2590"/>
    </location>
</feature>
<dbReference type="PROSITE" id="PS50970">
    <property type="entry name" value="HCY"/>
    <property type="match status" value="2"/>
</dbReference>
<dbReference type="Gene3D" id="3.40.50.280">
    <property type="entry name" value="Cobalamin-binding domain"/>
    <property type="match status" value="1"/>
</dbReference>
<evidence type="ECO:0000256" key="12">
    <source>
        <dbReference type="ARBA" id="ARBA00022737"/>
    </source>
</evidence>
<dbReference type="SUPFAM" id="SSF51717">
    <property type="entry name" value="Dihydropteroate synthetase-like"/>
    <property type="match status" value="2"/>
</dbReference>
<feature type="binding site" evidence="18">
    <location>
        <position position="1404"/>
    </location>
    <ligand>
        <name>Zn(2+)</name>
        <dbReference type="ChEBI" id="CHEBI:29105"/>
    </ligand>
</feature>
<evidence type="ECO:0000259" key="24">
    <source>
        <dbReference type="PROSITE" id="PS51332"/>
    </source>
</evidence>
<dbReference type="PROSITE" id="PS50972">
    <property type="entry name" value="PTERIN_BINDING"/>
    <property type="match status" value="2"/>
</dbReference>
<dbReference type="Gene3D" id="3.20.20.330">
    <property type="entry name" value="Homocysteine-binding-like domain"/>
    <property type="match status" value="2"/>
</dbReference>
<dbReference type="InterPro" id="IPR011005">
    <property type="entry name" value="Dihydropteroate_synth-like_sf"/>
</dbReference>
<dbReference type="FunFam" id="3.40.50.280:FF:000001">
    <property type="entry name" value="Methionine synthase"/>
    <property type="match status" value="1"/>
</dbReference>
<dbReference type="GO" id="GO:0031419">
    <property type="term" value="F:cobalamin binding"/>
    <property type="evidence" value="ECO:0007669"/>
    <property type="project" value="UniProtKB-KW"/>
</dbReference>
<evidence type="ECO:0000256" key="10">
    <source>
        <dbReference type="ARBA" id="ARBA00022691"/>
    </source>
</evidence>
<evidence type="ECO:0000313" key="26">
    <source>
        <dbReference type="EMBL" id="CAE7027107.1"/>
    </source>
</evidence>
<dbReference type="InterPro" id="IPR037010">
    <property type="entry name" value="VitB12-dep_Met_synth_activ_sf"/>
</dbReference>
<protein>
    <recommendedName>
        <fullName evidence="5">methionine synthase</fullName>
        <ecNumber evidence="5">2.1.1.13</ecNumber>
    </recommendedName>
    <alternativeName>
        <fullName evidence="17">5-methyltetrahydrofolate--homocysteine methyltransferase</fullName>
    </alternativeName>
    <alternativeName>
        <fullName evidence="16">Vitamin-B12 dependent methionine synthase</fullName>
    </alternativeName>
</protein>
<feature type="binding site" evidence="18">
    <location>
        <position position="2066"/>
    </location>
    <ligand>
        <name>Zn(2+)</name>
        <dbReference type="ChEBI" id="CHEBI:29105"/>
    </ligand>
</feature>
<dbReference type="FunFam" id="3.20.20.20:FF:000002">
    <property type="entry name" value="Methionine synthase"/>
    <property type="match status" value="2"/>
</dbReference>
<dbReference type="EMBL" id="CAJNDS010000202">
    <property type="protein sequence ID" value="CAE7027107.1"/>
    <property type="molecule type" value="Genomic_DNA"/>
</dbReference>
<sequence>MFSHPRAMGFPSLAIILLVVAVSGDFVYDDKLGSGKSPVLPLGAPDRFVRAAYEITRTTTGALGKVGGQHSQLILDFGDQEPMLAIDLHTVRDPKKPDVRLDLGSIFVLRIGYEDVETSKRQNSANTMTSEELAAAKAKNPSFAPKSIYRKLDLDHIHREVSEQEVFSFLRVWHKLFAHRYGKFQFNCQVMIGAAWSYMENHLTARKGAITCPNCNLFRLPTVDEILALGEMTRERQRALEMGSVEHLEGQVVDTLDILDGQCGFRDRPLATANSSAFPSPRSLPFTKHQLVGDGTAVFRAYTLGLHHIGSSFDFSEHPEVFRGELSYKKRAFTAAEHSLLYQDDANKLEAAESTSVKVGPFSLSLNLGGSLLKFLMHLPGHEKTSATINSGMELLKQMDLGRRAVKSADGRVRFSGRQRYTYAVTDTRLEIATGGMLDTLKIPLGLTGLLSKRMKFDLLSKHNMHAGSRKDLRYAGEMVVVNKNPEHADNVELWSEDDEYEMVFDNGSGSYKPYWPAPEFEELLRCNIPESEKFSIRVMRGSFGANQTTLDAYCDIWHGVDDIPEAEECKRSLGFVAVQPDVHKCCGVAKADKASEGICEWKWPAAGTENCIEVPGHCCQGAVVSEASSCRAEPVCQAQLMEPQTGTKGFLDMVDAGAKKWWGGRQDECSARQWRTRMFECLASHGVGSPQSERAQLWLVLVKSYFESDPSNEAKWKSYLDNLQNRFGTKEITLQHLQKGPTNLGNDEVVAQCVLPFLNNAFYYVPMSLKLSNFLKMGIYDPSEGRMYGANIRKLRLQYHQYIFDHVDYKGESYKTGHDGEEGCGSALTIPRAADEWGNAIASQDGPETSERPEAFEISLSAAELATLELTTTLGTFEVQCSAILAGASGGSSFDNSLAGSMVLAVNGRSTHEKSLHETQEMVAAGLEAGHVRLQLQRGVNPSFCRMTCRDRTPVPGSESFSRCWMSKGLQTCGLYCCCPSGTQYTSSFLLERCSRGSQEGPRGGTGWKLGEEGEKVFPMKLFKPSTPEQQLGSLRSQKWEVECTAEHVQPKPGCKLVDPCRVEGAQETQKVAQKIIEGKTPTPTEVVNYFNGELKKRICFLDGGMGTRIQAESLEEADYRGDRFKDFSEKDANGIPVSLKGNNDLLIFSKPDMVKDIHKEYFMAGSDICETNTFNGTTISQGEYKMQAVVHEMNKVGAELAKKAAAEVTKEEPHKPRFVAGAVGPTSRTLSVSPSVEDPSFRNVTWDELVDAYKQQVSGLVDGGVDLLMIETVFDTQNCKAAIFAVDQYFLETKKERLPVMLSATIVDNSGRTLSGQTIEAFYVSVKHAQPFTVGINCALGAGQMKGFYKKLADMNMGWCHVYPNAGLPNAMGGYDEDPEIFSTNILDYAKDGILNFVGGCCGTFPSHIAAVCKKVKDCPVRKLPEIPKYPTMMLSGLEPCSVDKEAGFQWVGERCNLMGSAKFKKLVDAYKWDEAMEVCVAQCEKKADILDFNFDSDLIDGQSAMSKFMRLCVTEPTVAKLPFMIDSSKWPVVEEGLKCVQGKCIVNSISLKVGEEEFLRQAKLCMRYGAAVVIMAFDEKGQAATFEDKVRICQRSYRVLRENLDFPPEDVIFDCNVLTIATGLPEHNSYAIDFINAVAEIKRTCPCVSFSGGLSNLSFSFRGLNSLRDAMHTVFLHYAIPKGLNMSIVNPGGLPRYEDIDPKTRTLAEEVILNKSEDGNHVERFLDYAEQVKKPPAPAPAGPVLKIEKSSPEQQSAFLRSLKDTVSCEAEHVQPKPGCKLVDPCRVEGAQETQKVAQKIIEGKTPTPTEVVNYFNGELKKRICFLDGGMGTRIQAESLEEADYRGDRFKDFSEKDANGIPVSLKGNNDLLIFSKPDMVKDIHKEYFMAGSDICETNTFNGTTISQGEYKMQAVVHEMNKVGAELAKKAAAEVTKEEPHKPRFVAGAVGPTSRTLSVSPSVEDPSFRNVTWDELVDAYKQQVSGLVDGGVDLLMIETVFDTQNCKAAIFAVDQYFLETKKERLPVMLSATIVDNSGRTLSGQTIEAFYVSVKHAQPFTVGINCALGAGQMKGFYKKLADMNMGWCHVYPNAGLPNAMGGYDEDPEIFSTNILDYAKDGILNFVGGCCGTFPSHIAAVCKKVKDCPVRKLPEIPKYPTMMLSGLEPCSVDKEAGFQWVGERCNLMGSAKFKKLVDAYKWDEAMEVCVAQCEKKADILDFNFDSDLIDGQSAMSKFMRLCVTEPTVAKLPFMIDSSKWPVVEEGLKCVQGKCIVNSISLKVGEEEFLRQAKLCMRYGAAVVIMAFDEKGQAATFEDKVRICQRSYRVLRENLDFPPEDVIFDCNVLTIATGLPEHNSYAIDFINAVAEIKRTCPCVSFSGGLSNLSFSFRGLNSLRDAMHSVFLYHAIPKGLNMSIVNPGGQWQQVHVAKQLAQSALSCPGLPRYDDIDAHSRKLAEEVILNQSADGKHVERFLEYAEAVRQPAPAASTGGAAPAKDAWRSGTYTERLHHGLINGIDKFIEQDTEEARAALNVPLHVIEGPLMQGMGIIGDLFGSGKMFLPQVIKSARVMKKAVAYLTPFMEEERRAAAIAAGEDPNQPKYNGTVLMATVKGDVHDIGKNIVGVVLGCNNYKVIDMGVMVPCENILDKAVEEKVDVIGLSGLITPSLDEMVYVAEQMKARGMKLPLMIGGATTSKRHTAVKITTKYENGVIHVLDASRSCTVVSALLSADKQTYIDEIKEEYAEIREEYYNTLIDKKWKTLAEAQKKKPQLDWSKLPPKPKFVGNMCLKDHPIDEIMEYIDWTPFFQVYQLRGKYPNRDYPHIFKDERVGPEAKKLFQEAKDMLAWIVKEGLLKCSGVVGIHPANAVGDDIEVYTNENRDTVKCKFYGLRQQLDMGESTYWCQGDFIAPKDVAPDYIAAFACTGGIGCHEQRQKFEEKGEIDQAILLEAVADRLAEAFSELIHLKIRTTLWGYSPDEKLSLSDMLKVKYQGIRPAPGYPSQPDHREKKTLWDLLEVDRLTDEKISLTESYMMMPSASVSALVFAHPQAKYFSVGQVNVDQVQRGAQEHERMKAWAARVKPPCLSVHERCPETEPFEVLLPATRRDRRGGADLMVARTFPFHLDVCLCHPPPPTAKIRAVI</sequence>